<evidence type="ECO:0000256" key="1">
    <source>
        <dbReference type="SAM" id="MobiDB-lite"/>
    </source>
</evidence>
<dbReference type="AlphaFoldDB" id="A0A4Z2F0H7"/>
<gene>
    <name evidence="2" type="ORF">EYF80_055834</name>
</gene>
<name>A0A4Z2F0H7_9TELE</name>
<keyword evidence="3" id="KW-1185">Reference proteome</keyword>
<comment type="caution">
    <text evidence="2">The sequence shown here is derived from an EMBL/GenBank/DDBJ whole genome shotgun (WGS) entry which is preliminary data.</text>
</comment>
<sequence>MERRAGRRVESANWREEGETKRWPRDELLPLSVIDAELNVSEKGTGASLCNGCAVLAEVDWFPTSGGEEDDSAQ</sequence>
<dbReference type="Proteomes" id="UP000314294">
    <property type="component" value="Unassembled WGS sequence"/>
</dbReference>
<organism evidence="2 3">
    <name type="scientific">Liparis tanakae</name>
    <name type="common">Tanaka's snailfish</name>
    <dbReference type="NCBI Taxonomy" id="230148"/>
    <lineage>
        <taxon>Eukaryota</taxon>
        <taxon>Metazoa</taxon>
        <taxon>Chordata</taxon>
        <taxon>Craniata</taxon>
        <taxon>Vertebrata</taxon>
        <taxon>Euteleostomi</taxon>
        <taxon>Actinopterygii</taxon>
        <taxon>Neopterygii</taxon>
        <taxon>Teleostei</taxon>
        <taxon>Neoteleostei</taxon>
        <taxon>Acanthomorphata</taxon>
        <taxon>Eupercaria</taxon>
        <taxon>Perciformes</taxon>
        <taxon>Cottioidei</taxon>
        <taxon>Cottales</taxon>
        <taxon>Liparidae</taxon>
        <taxon>Liparis</taxon>
    </lineage>
</organism>
<evidence type="ECO:0000313" key="2">
    <source>
        <dbReference type="EMBL" id="TNN34002.1"/>
    </source>
</evidence>
<dbReference type="EMBL" id="SRLO01002066">
    <property type="protein sequence ID" value="TNN34002.1"/>
    <property type="molecule type" value="Genomic_DNA"/>
</dbReference>
<proteinExistence type="predicted"/>
<feature type="region of interest" description="Disordered" evidence="1">
    <location>
        <begin position="1"/>
        <end position="21"/>
    </location>
</feature>
<reference evidence="2 3" key="1">
    <citation type="submission" date="2019-03" db="EMBL/GenBank/DDBJ databases">
        <title>First draft genome of Liparis tanakae, snailfish: a comprehensive survey of snailfish specific genes.</title>
        <authorList>
            <person name="Kim W."/>
            <person name="Song I."/>
            <person name="Jeong J.-H."/>
            <person name="Kim D."/>
            <person name="Kim S."/>
            <person name="Ryu S."/>
            <person name="Song J.Y."/>
            <person name="Lee S.K."/>
        </authorList>
    </citation>
    <scope>NUCLEOTIDE SEQUENCE [LARGE SCALE GENOMIC DNA]</scope>
    <source>
        <tissue evidence="2">Muscle</tissue>
    </source>
</reference>
<evidence type="ECO:0000313" key="3">
    <source>
        <dbReference type="Proteomes" id="UP000314294"/>
    </source>
</evidence>
<accession>A0A4Z2F0H7</accession>
<protein>
    <submittedName>
        <fullName evidence="2">Uncharacterized protein</fullName>
    </submittedName>
</protein>